<gene>
    <name evidence="3" type="ORF">GDO54_005681</name>
</gene>
<accession>A0AAV3B2N9</accession>
<evidence type="ECO:0000256" key="2">
    <source>
        <dbReference type="SAM" id="SignalP"/>
    </source>
</evidence>
<name>A0AAV3B2N9_PYXAD</name>
<reference evidence="3" key="1">
    <citation type="thesis" date="2020" institute="ProQuest LLC" country="789 East Eisenhower Parkway, Ann Arbor, MI, USA">
        <title>Comparative Genomics and Chromosome Evolution.</title>
        <authorList>
            <person name="Mudd A.B."/>
        </authorList>
    </citation>
    <scope>NUCLEOTIDE SEQUENCE</scope>
    <source>
        <strain evidence="3">1538</strain>
        <tissue evidence="3">Blood</tissue>
    </source>
</reference>
<proteinExistence type="predicted"/>
<keyword evidence="1" id="KW-0812">Transmembrane</keyword>
<dbReference type="InterPro" id="IPR027984">
    <property type="entry name" value="TMEM95"/>
</dbReference>
<comment type="caution">
    <text evidence="3">The sequence shown here is derived from an EMBL/GenBank/DDBJ whole genome shotgun (WGS) entry which is preliminary data.</text>
</comment>
<feature type="chain" id="PRO_5043640632" description="Transmembrane protein 95" evidence="2">
    <location>
        <begin position="26"/>
        <end position="182"/>
    </location>
</feature>
<dbReference type="GO" id="GO:0007342">
    <property type="term" value="P:fusion of sperm to egg plasma membrane involved in single fertilization"/>
    <property type="evidence" value="ECO:0007669"/>
    <property type="project" value="InterPro"/>
</dbReference>
<dbReference type="Proteomes" id="UP001181693">
    <property type="component" value="Unassembled WGS sequence"/>
</dbReference>
<evidence type="ECO:0008006" key="5">
    <source>
        <dbReference type="Google" id="ProtNLM"/>
    </source>
</evidence>
<dbReference type="GO" id="GO:0002080">
    <property type="term" value="C:acrosomal membrane"/>
    <property type="evidence" value="ECO:0007669"/>
    <property type="project" value="TreeGrafter"/>
</dbReference>
<dbReference type="PANTHER" id="PTHR38808">
    <property type="entry name" value="TRANSMEMBRANE PROTEIN 95"/>
    <property type="match status" value="1"/>
</dbReference>
<organism evidence="3 4">
    <name type="scientific">Pyxicephalus adspersus</name>
    <name type="common">African bullfrog</name>
    <dbReference type="NCBI Taxonomy" id="30357"/>
    <lineage>
        <taxon>Eukaryota</taxon>
        <taxon>Metazoa</taxon>
        <taxon>Chordata</taxon>
        <taxon>Craniata</taxon>
        <taxon>Vertebrata</taxon>
        <taxon>Euteleostomi</taxon>
        <taxon>Amphibia</taxon>
        <taxon>Batrachia</taxon>
        <taxon>Anura</taxon>
        <taxon>Neobatrachia</taxon>
        <taxon>Ranoidea</taxon>
        <taxon>Pyxicephalidae</taxon>
        <taxon>Pyxicephalinae</taxon>
        <taxon>Pyxicephalus</taxon>
    </lineage>
</organism>
<feature type="signal peptide" evidence="2">
    <location>
        <begin position="1"/>
        <end position="25"/>
    </location>
</feature>
<evidence type="ECO:0000313" key="3">
    <source>
        <dbReference type="EMBL" id="DBA29610.1"/>
    </source>
</evidence>
<dbReference type="PANTHER" id="PTHR38808:SF1">
    <property type="entry name" value="SPERM-EGG FUSION PROTEIN TMEM95"/>
    <property type="match status" value="1"/>
</dbReference>
<evidence type="ECO:0000256" key="1">
    <source>
        <dbReference type="SAM" id="Phobius"/>
    </source>
</evidence>
<dbReference type="GO" id="GO:0097524">
    <property type="term" value="C:sperm plasma membrane"/>
    <property type="evidence" value="ECO:0007669"/>
    <property type="project" value="InterPro"/>
</dbReference>
<dbReference type="PROSITE" id="PS51257">
    <property type="entry name" value="PROKAR_LIPOPROTEIN"/>
    <property type="match status" value="1"/>
</dbReference>
<keyword evidence="2" id="KW-0732">Signal</keyword>
<keyword evidence="1" id="KW-0472">Membrane</keyword>
<evidence type="ECO:0000313" key="4">
    <source>
        <dbReference type="Proteomes" id="UP001181693"/>
    </source>
</evidence>
<keyword evidence="4" id="KW-1185">Reference proteome</keyword>
<feature type="transmembrane region" description="Helical" evidence="1">
    <location>
        <begin position="152"/>
        <end position="176"/>
    </location>
</feature>
<protein>
    <recommendedName>
        <fullName evidence="5">Transmembrane protein 95</fullName>
    </recommendedName>
</protein>
<dbReference type="AlphaFoldDB" id="A0AAV3B2N9"/>
<keyword evidence="1" id="KW-1133">Transmembrane helix</keyword>
<sequence>MDRMWLLQFLSFILLLLSCSGCVFCTHPEKNLKERFNKLCQEYKEATNTTSCTRYPGPNNFNQFWLDEDDVFTITEKTHRVFRVLEITRDHFRISAYWDWLHEVKLVEYMKSALCPPLCTDTRIVYNCSVCQLQRTGCLREEICYPVTPAEAMWNIVICSTLFIALGIIVFTVEYWRAEKTE</sequence>
<dbReference type="EMBL" id="DYDO01000002">
    <property type="protein sequence ID" value="DBA29610.1"/>
    <property type="molecule type" value="Genomic_DNA"/>
</dbReference>
<dbReference type="Pfam" id="PF15203">
    <property type="entry name" value="TMEM95"/>
    <property type="match status" value="1"/>
</dbReference>